<evidence type="ECO:0000313" key="3">
    <source>
        <dbReference type="Proteomes" id="UP000799536"/>
    </source>
</evidence>
<evidence type="ECO:0000256" key="1">
    <source>
        <dbReference type="SAM" id="Phobius"/>
    </source>
</evidence>
<dbReference type="Proteomes" id="UP000799536">
    <property type="component" value="Unassembled WGS sequence"/>
</dbReference>
<reference evidence="2" key="1">
    <citation type="journal article" date="2020" name="Stud. Mycol.">
        <title>101 Dothideomycetes genomes: a test case for predicting lifestyles and emergence of pathogens.</title>
        <authorList>
            <person name="Haridas S."/>
            <person name="Albert R."/>
            <person name="Binder M."/>
            <person name="Bloem J."/>
            <person name="Labutti K."/>
            <person name="Salamov A."/>
            <person name="Andreopoulos B."/>
            <person name="Baker S."/>
            <person name="Barry K."/>
            <person name="Bills G."/>
            <person name="Bluhm B."/>
            <person name="Cannon C."/>
            <person name="Castanera R."/>
            <person name="Culley D."/>
            <person name="Daum C."/>
            <person name="Ezra D."/>
            <person name="Gonzalez J."/>
            <person name="Henrissat B."/>
            <person name="Kuo A."/>
            <person name="Liang C."/>
            <person name="Lipzen A."/>
            <person name="Lutzoni F."/>
            <person name="Magnuson J."/>
            <person name="Mondo S."/>
            <person name="Nolan M."/>
            <person name="Ohm R."/>
            <person name="Pangilinan J."/>
            <person name="Park H.-J."/>
            <person name="Ramirez L."/>
            <person name="Alfaro M."/>
            <person name="Sun H."/>
            <person name="Tritt A."/>
            <person name="Yoshinaga Y."/>
            <person name="Zwiers L.-H."/>
            <person name="Turgeon B."/>
            <person name="Goodwin S."/>
            <person name="Spatafora J."/>
            <person name="Crous P."/>
            <person name="Grigoriev I."/>
        </authorList>
    </citation>
    <scope>NUCLEOTIDE SEQUENCE</scope>
    <source>
        <strain evidence="2">ATCC 74209</strain>
    </source>
</reference>
<evidence type="ECO:0000313" key="2">
    <source>
        <dbReference type="EMBL" id="KAF2196173.1"/>
    </source>
</evidence>
<dbReference type="EMBL" id="ML994456">
    <property type="protein sequence ID" value="KAF2196173.1"/>
    <property type="molecule type" value="Genomic_DNA"/>
</dbReference>
<keyword evidence="1" id="KW-1133">Transmembrane helix</keyword>
<keyword evidence="1" id="KW-0812">Transmembrane</keyword>
<comment type="caution">
    <text evidence="2">The sequence shown here is derived from an EMBL/GenBank/DDBJ whole genome shotgun (WGS) entry which is preliminary data.</text>
</comment>
<protein>
    <submittedName>
        <fullName evidence="2">Uncharacterized protein</fullName>
    </submittedName>
</protein>
<keyword evidence="1" id="KW-0472">Membrane</keyword>
<sequence>MLSLHTPVFFAARPFSLFALCYAALLFRCMISSSFILTGYSDRSSTYSCSCSMGLFLHLSVNPPVSKKIMHPSLPSGRLAPQQATESLELNEPVIPLLFRHFFHHQPSWTLLRRCDMLENMKITLVSRQQTHASSRHAGEAVSEAPLISVVFPRTFLLHFWSSPVHQSLFDSRGLNCKFLLASLHLIEQFVHSLRGLLAHYTFFYITIL</sequence>
<name>A0A9P4JBD2_9PLEO</name>
<organism evidence="2 3">
    <name type="scientific">Delitschia confertaspora ATCC 74209</name>
    <dbReference type="NCBI Taxonomy" id="1513339"/>
    <lineage>
        <taxon>Eukaryota</taxon>
        <taxon>Fungi</taxon>
        <taxon>Dikarya</taxon>
        <taxon>Ascomycota</taxon>
        <taxon>Pezizomycotina</taxon>
        <taxon>Dothideomycetes</taxon>
        <taxon>Pleosporomycetidae</taxon>
        <taxon>Pleosporales</taxon>
        <taxon>Delitschiaceae</taxon>
        <taxon>Delitschia</taxon>
    </lineage>
</organism>
<dbReference type="AlphaFoldDB" id="A0A9P4JBD2"/>
<feature type="transmembrane region" description="Helical" evidence="1">
    <location>
        <begin position="15"/>
        <end position="37"/>
    </location>
</feature>
<accession>A0A9P4JBD2</accession>
<proteinExistence type="predicted"/>
<gene>
    <name evidence="2" type="ORF">GQ43DRAFT_273455</name>
</gene>
<keyword evidence="3" id="KW-1185">Reference proteome</keyword>